<reference evidence="2" key="2">
    <citation type="submission" date="2017-09" db="EMBL/GenBank/DDBJ databases">
        <title>FDA dAtabase for Regulatory Grade micrObial Sequences (FDA-ARGOS): Supporting development and validation of Infectious Disease Dx tests.</title>
        <authorList>
            <person name="Minogue T."/>
            <person name="Wolcott M."/>
            <person name="Wasieloski L."/>
            <person name="Aguilar W."/>
            <person name="Moore D."/>
            <person name="Tallon L.J."/>
            <person name="Sadzewicz L."/>
            <person name="Ott S."/>
            <person name="Zhao X."/>
            <person name="Nagaraj S."/>
            <person name="Vavikolanu K."/>
            <person name="Aluvathingal J."/>
            <person name="Nadendla S."/>
            <person name="Sichtig H."/>
        </authorList>
    </citation>
    <scope>NUCLEOTIDE SEQUENCE</scope>
    <source>
        <strain evidence="2">FDAARGOS_387</strain>
    </source>
</reference>
<dbReference type="Gene3D" id="2.60.200.60">
    <property type="match status" value="2"/>
</dbReference>
<evidence type="ECO:0000313" key="2">
    <source>
        <dbReference type="EMBL" id="PHI31696.1"/>
    </source>
</evidence>
<dbReference type="Pfam" id="PF05488">
    <property type="entry name" value="PAAR_motif"/>
    <property type="match status" value="1"/>
</dbReference>
<name>A0A2C6DKD2_9GAMM</name>
<dbReference type="InterPro" id="IPR008727">
    <property type="entry name" value="PAAR_motif"/>
</dbReference>
<evidence type="ECO:0000256" key="1">
    <source>
        <dbReference type="SAM" id="MobiDB-lite"/>
    </source>
</evidence>
<reference evidence="4" key="1">
    <citation type="submission" date="2017-09" db="EMBL/GenBank/DDBJ databases">
        <title>FDA dAtabase for Regulatory Grade micrObial Sequences (FDA-ARGOS): Supporting development and validation of Infectious Disease Dx tests.</title>
        <authorList>
            <person name="Minogue T."/>
            <person name="Wolcott M."/>
            <person name="Wasieloski L."/>
            <person name="Aguilar W."/>
            <person name="Moore D."/>
            <person name="Tallon L."/>
            <person name="Sadzewicz L."/>
            <person name="Ott S."/>
            <person name="Zhao X."/>
            <person name="Nagaraj S."/>
            <person name="Vavikolanu K."/>
            <person name="Aluvathingal J."/>
            <person name="Nadendla S."/>
            <person name="Sichtig H."/>
        </authorList>
    </citation>
    <scope>NUCLEOTIDE SEQUENCE [LARGE SCALE GENOMIC DNA]</scope>
    <source>
        <strain evidence="4">FDAARGOS_387</strain>
    </source>
</reference>
<keyword evidence="4" id="KW-1185">Reference proteome</keyword>
<accession>A0A2C6DKD2</accession>
<protein>
    <submittedName>
        <fullName evidence="3">Uncharacterized conserved protein</fullName>
    </submittedName>
</protein>
<dbReference type="OrthoDB" id="9807902at2"/>
<evidence type="ECO:0000313" key="5">
    <source>
        <dbReference type="Proteomes" id="UP000373449"/>
    </source>
</evidence>
<feature type="region of interest" description="Disordered" evidence="1">
    <location>
        <begin position="1"/>
        <end position="26"/>
    </location>
</feature>
<evidence type="ECO:0000313" key="3">
    <source>
        <dbReference type="EMBL" id="VFS52487.1"/>
    </source>
</evidence>
<proteinExistence type="predicted"/>
<reference evidence="3 5" key="3">
    <citation type="submission" date="2019-03" db="EMBL/GenBank/DDBJ databases">
        <authorList>
            <consortium name="Pathogen Informatics"/>
        </authorList>
    </citation>
    <scope>NUCLEOTIDE SEQUENCE [LARGE SCALE GENOMIC DNA]</scope>
    <source>
        <strain evidence="3 5">NCTC12282</strain>
    </source>
</reference>
<dbReference type="AlphaFoldDB" id="A0A2C6DKD2"/>
<dbReference type="RefSeq" id="WP_029094482.1">
    <property type="nucleotide sequence ID" value="NZ_CAADJA010000002.1"/>
</dbReference>
<dbReference type="STRING" id="1111728.GCA_000427805_01459"/>
<dbReference type="EMBL" id="PDDX01000001">
    <property type="protein sequence ID" value="PHI31696.1"/>
    <property type="molecule type" value="Genomic_DNA"/>
</dbReference>
<dbReference type="EMBL" id="CAADJA010000002">
    <property type="protein sequence ID" value="VFS52487.1"/>
    <property type="molecule type" value="Genomic_DNA"/>
</dbReference>
<evidence type="ECO:0000313" key="4">
    <source>
        <dbReference type="Proteomes" id="UP000224974"/>
    </source>
</evidence>
<dbReference type="Proteomes" id="UP000373449">
    <property type="component" value="Unassembled WGS sequence"/>
</dbReference>
<sequence>MSKAVALKGHQHTCPMVDPGPKPHVGGPIDECQQTFVTYNGIPIALVGDKLTCVGGSSKDTISSGSSTLTINGIPVARVGDSTAHGGVIVEGASGLKIS</sequence>
<dbReference type="Proteomes" id="UP000224974">
    <property type="component" value="Unassembled WGS sequence"/>
</dbReference>
<dbReference type="CDD" id="cd14738">
    <property type="entry name" value="PAAR_2"/>
    <property type="match status" value="1"/>
</dbReference>
<gene>
    <name evidence="2" type="ORF">CRN84_21365</name>
    <name evidence="3" type="ORF">NCTC12282_05844</name>
</gene>
<organism evidence="2 4">
    <name type="scientific">Budvicia aquatica</name>
    <dbReference type="NCBI Taxonomy" id="82979"/>
    <lineage>
        <taxon>Bacteria</taxon>
        <taxon>Pseudomonadati</taxon>
        <taxon>Pseudomonadota</taxon>
        <taxon>Gammaproteobacteria</taxon>
        <taxon>Enterobacterales</taxon>
        <taxon>Budviciaceae</taxon>
        <taxon>Budvicia</taxon>
    </lineage>
</organism>